<dbReference type="EMBL" id="MU274904">
    <property type="protein sequence ID" value="KAI0091965.1"/>
    <property type="molecule type" value="Genomic_DNA"/>
</dbReference>
<evidence type="ECO:0000313" key="2">
    <source>
        <dbReference type="Proteomes" id="UP001055072"/>
    </source>
</evidence>
<organism evidence="1 2">
    <name type="scientific">Irpex rosettiformis</name>
    <dbReference type="NCBI Taxonomy" id="378272"/>
    <lineage>
        <taxon>Eukaryota</taxon>
        <taxon>Fungi</taxon>
        <taxon>Dikarya</taxon>
        <taxon>Basidiomycota</taxon>
        <taxon>Agaricomycotina</taxon>
        <taxon>Agaricomycetes</taxon>
        <taxon>Polyporales</taxon>
        <taxon>Irpicaceae</taxon>
        <taxon>Irpex</taxon>
    </lineage>
</organism>
<gene>
    <name evidence="1" type="ORF">BDY19DRAFT_983522</name>
</gene>
<keyword evidence="2" id="KW-1185">Reference proteome</keyword>
<evidence type="ECO:0000313" key="1">
    <source>
        <dbReference type="EMBL" id="KAI0091965.1"/>
    </source>
</evidence>
<reference evidence="1" key="1">
    <citation type="journal article" date="2021" name="Environ. Microbiol.">
        <title>Gene family expansions and transcriptome signatures uncover fungal adaptations to wood decay.</title>
        <authorList>
            <person name="Hage H."/>
            <person name="Miyauchi S."/>
            <person name="Viragh M."/>
            <person name="Drula E."/>
            <person name="Min B."/>
            <person name="Chaduli D."/>
            <person name="Navarro D."/>
            <person name="Favel A."/>
            <person name="Norest M."/>
            <person name="Lesage-Meessen L."/>
            <person name="Balint B."/>
            <person name="Merenyi Z."/>
            <person name="de Eugenio L."/>
            <person name="Morin E."/>
            <person name="Martinez A.T."/>
            <person name="Baldrian P."/>
            <person name="Stursova M."/>
            <person name="Martinez M.J."/>
            <person name="Novotny C."/>
            <person name="Magnuson J.K."/>
            <person name="Spatafora J.W."/>
            <person name="Maurice S."/>
            <person name="Pangilinan J."/>
            <person name="Andreopoulos W."/>
            <person name="LaButti K."/>
            <person name="Hundley H."/>
            <person name="Na H."/>
            <person name="Kuo A."/>
            <person name="Barry K."/>
            <person name="Lipzen A."/>
            <person name="Henrissat B."/>
            <person name="Riley R."/>
            <person name="Ahrendt S."/>
            <person name="Nagy L.G."/>
            <person name="Grigoriev I.V."/>
            <person name="Martin F."/>
            <person name="Rosso M.N."/>
        </authorList>
    </citation>
    <scope>NUCLEOTIDE SEQUENCE</scope>
    <source>
        <strain evidence="1">CBS 384.51</strain>
    </source>
</reference>
<sequence>MSTVVDVSSVLGEYMLKGWILSDDICKKCSKVPLLRSKSSPPRQFCANCDGGPVPASSTSASLSQHSSSSADSVSQCASRPSTPPTEVSTTLSSPTFAPPMDMEEITRRRQQSDLASAEIGKLLLKGWAMLADECPNNTCYGIPLVRPPRINGGLNPHKECVVCHTVYVDRPGGGLERLQPSQALENPPELPTHEINRGESATRTPLSLGVAADGRTFSSDRGAMDGLQATVNTLEHTLEGLTERLNFLSSGQAFEVTTIGSTADAISKVTQALMKVKELQWSEQQASQS</sequence>
<name>A0ACB8UCG3_9APHY</name>
<accession>A0ACB8UCG3</accession>
<protein>
    <submittedName>
        <fullName evidence="1">Uncharacterized protein</fullName>
    </submittedName>
</protein>
<proteinExistence type="predicted"/>
<comment type="caution">
    <text evidence="1">The sequence shown here is derived from an EMBL/GenBank/DDBJ whole genome shotgun (WGS) entry which is preliminary data.</text>
</comment>
<dbReference type="Proteomes" id="UP001055072">
    <property type="component" value="Unassembled WGS sequence"/>
</dbReference>